<reference evidence="2" key="1">
    <citation type="journal article" date="2020" name="Stud. Mycol.">
        <title>101 Dothideomycetes genomes: a test case for predicting lifestyles and emergence of pathogens.</title>
        <authorList>
            <person name="Haridas S."/>
            <person name="Albert R."/>
            <person name="Binder M."/>
            <person name="Bloem J."/>
            <person name="Labutti K."/>
            <person name="Salamov A."/>
            <person name="Andreopoulos B."/>
            <person name="Baker S."/>
            <person name="Barry K."/>
            <person name="Bills G."/>
            <person name="Bluhm B."/>
            <person name="Cannon C."/>
            <person name="Castanera R."/>
            <person name="Culley D."/>
            <person name="Daum C."/>
            <person name="Ezra D."/>
            <person name="Gonzalez J."/>
            <person name="Henrissat B."/>
            <person name="Kuo A."/>
            <person name="Liang C."/>
            <person name="Lipzen A."/>
            <person name="Lutzoni F."/>
            <person name="Magnuson J."/>
            <person name="Mondo S."/>
            <person name="Nolan M."/>
            <person name="Ohm R."/>
            <person name="Pangilinan J."/>
            <person name="Park H.-J."/>
            <person name="Ramirez L."/>
            <person name="Alfaro M."/>
            <person name="Sun H."/>
            <person name="Tritt A."/>
            <person name="Yoshinaga Y."/>
            <person name="Zwiers L.-H."/>
            <person name="Turgeon B."/>
            <person name="Goodwin S."/>
            <person name="Spatafora J."/>
            <person name="Crous P."/>
            <person name="Grigoriev I."/>
        </authorList>
    </citation>
    <scope>NUCLEOTIDE SEQUENCE</scope>
    <source>
        <strain evidence="2">CBS 122368</strain>
    </source>
</reference>
<dbReference type="Proteomes" id="UP000800094">
    <property type="component" value="Unassembled WGS sequence"/>
</dbReference>
<dbReference type="EMBL" id="ML987193">
    <property type="protein sequence ID" value="KAF2250782.1"/>
    <property type="molecule type" value="Genomic_DNA"/>
</dbReference>
<evidence type="ECO:0000256" key="1">
    <source>
        <dbReference type="SAM" id="MobiDB-lite"/>
    </source>
</evidence>
<feature type="region of interest" description="Disordered" evidence="1">
    <location>
        <begin position="1"/>
        <end position="33"/>
    </location>
</feature>
<evidence type="ECO:0008006" key="4">
    <source>
        <dbReference type="Google" id="ProtNLM"/>
    </source>
</evidence>
<protein>
    <recommendedName>
        <fullName evidence="4">RRM domain-containing protein</fullName>
    </recommendedName>
</protein>
<name>A0A6A6ILU5_9PLEO</name>
<evidence type="ECO:0000313" key="3">
    <source>
        <dbReference type="Proteomes" id="UP000800094"/>
    </source>
</evidence>
<accession>A0A6A6ILU5</accession>
<dbReference type="AlphaFoldDB" id="A0A6A6ILU5"/>
<organism evidence="2 3">
    <name type="scientific">Trematosphaeria pertusa</name>
    <dbReference type="NCBI Taxonomy" id="390896"/>
    <lineage>
        <taxon>Eukaryota</taxon>
        <taxon>Fungi</taxon>
        <taxon>Dikarya</taxon>
        <taxon>Ascomycota</taxon>
        <taxon>Pezizomycotina</taxon>
        <taxon>Dothideomycetes</taxon>
        <taxon>Pleosporomycetidae</taxon>
        <taxon>Pleosporales</taxon>
        <taxon>Massarineae</taxon>
        <taxon>Trematosphaeriaceae</taxon>
        <taxon>Trematosphaeria</taxon>
    </lineage>
</organism>
<dbReference type="InterPro" id="IPR035979">
    <property type="entry name" value="RBD_domain_sf"/>
</dbReference>
<gene>
    <name evidence="2" type="ORF">BU26DRAFT_562741</name>
</gene>
<dbReference type="GeneID" id="54586395"/>
<dbReference type="GO" id="GO:0003676">
    <property type="term" value="F:nucleic acid binding"/>
    <property type="evidence" value="ECO:0007669"/>
    <property type="project" value="InterPro"/>
</dbReference>
<evidence type="ECO:0000313" key="2">
    <source>
        <dbReference type="EMBL" id="KAF2250782.1"/>
    </source>
</evidence>
<dbReference type="RefSeq" id="XP_033685786.1">
    <property type="nucleotide sequence ID" value="XM_033833065.1"/>
</dbReference>
<keyword evidence="3" id="KW-1185">Reference proteome</keyword>
<dbReference type="SUPFAM" id="SSF54928">
    <property type="entry name" value="RNA-binding domain, RBD"/>
    <property type="match status" value="1"/>
</dbReference>
<sequence length="288" mass="31976">MRSKFFNRSQPQHNTMTSAEPPKPSTAHRPKKAITRTIKQFSPRKKPPAPIAIPKPAASRTLPVAAAINWVAVELSNFPPNFARQDVQAIFRDYNVSPGFTLPNTTRFAYPFRTKVFLAGVDEASRAVKGLDGRMVGGRRISVRMIDRAAVEEEVVGVANLAEELRIGIINTARVYHPQHSSAILEVREHVKDGRYFAFLQARAPVTVHSPPRTHALPPRNVGNWEFVVGGTAEVKQEKDGIVCARLAALRHLQEDLEKQGVMKRVWAGWEGSWMLDAAGLKDGPRAL</sequence>
<feature type="compositionally biased region" description="Polar residues" evidence="1">
    <location>
        <begin position="1"/>
        <end position="18"/>
    </location>
</feature>
<proteinExistence type="predicted"/>
<dbReference type="OrthoDB" id="1049195at2759"/>